<dbReference type="AlphaFoldDB" id="A0AAV2KRA6"/>
<dbReference type="EMBL" id="OZ035824">
    <property type="protein sequence ID" value="CAL1592502.1"/>
    <property type="molecule type" value="Genomic_DNA"/>
</dbReference>
<feature type="compositionally biased region" description="Polar residues" evidence="1">
    <location>
        <begin position="86"/>
        <end position="95"/>
    </location>
</feature>
<reference evidence="2 3" key="1">
    <citation type="submission" date="2024-04" db="EMBL/GenBank/DDBJ databases">
        <authorList>
            <person name="Waldvogel A.-M."/>
            <person name="Schoenle A."/>
        </authorList>
    </citation>
    <scope>NUCLEOTIDE SEQUENCE [LARGE SCALE GENOMIC DNA]</scope>
</reference>
<evidence type="ECO:0000313" key="3">
    <source>
        <dbReference type="Proteomes" id="UP001497482"/>
    </source>
</evidence>
<organism evidence="2 3">
    <name type="scientific">Knipowitschia caucasica</name>
    <name type="common">Caucasian dwarf goby</name>
    <name type="synonym">Pomatoschistus caucasicus</name>
    <dbReference type="NCBI Taxonomy" id="637954"/>
    <lineage>
        <taxon>Eukaryota</taxon>
        <taxon>Metazoa</taxon>
        <taxon>Chordata</taxon>
        <taxon>Craniata</taxon>
        <taxon>Vertebrata</taxon>
        <taxon>Euteleostomi</taxon>
        <taxon>Actinopterygii</taxon>
        <taxon>Neopterygii</taxon>
        <taxon>Teleostei</taxon>
        <taxon>Neoteleostei</taxon>
        <taxon>Acanthomorphata</taxon>
        <taxon>Gobiaria</taxon>
        <taxon>Gobiiformes</taxon>
        <taxon>Gobioidei</taxon>
        <taxon>Gobiidae</taxon>
        <taxon>Gobiinae</taxon>
        <taxon>Knipowitschia</taxon>
    </lineage>
</organism>
<name>A0AAV2KRA6_KNICA</name>
<evidence type="ECO:0000256" key="1">
    <source>
        <dbReference type="SAM" id="MobiDB-lite"/>
    </source>
</evidence>
<feature type="compositionally biased region" description="Polar residues" evidence="1">
    <location>
        <begin position="1"/>
        <end position="10"/>
    </location>
</feature>
<feature type="compositionally biased region" description="Polar residues" evidence="1">
    <location>
        <begin position="38"/>
        <end position="55"/>
    </location>
</feature>
<evidence type="ECO:0000313" key="2">
    <source>
        <dbReference type="EMBL" id="CAL1592502.1"/>
    </source>
</evidence>
<feature type="compositionally biased region" description="Polar residues" evidence="1">
    <location>
        <begin position="112"/>
        <end position="123"/>
    </location>
</feature>
<feature type="region of interest" description="Disordered" evidence="1">
    <location>
        <begin position="85"/>
        <end position="123"/>
    </location>
</feature>
<gene>
    <name evidence="2" type="ORF">KC01_LOCUS21748</name>
</gene>
<accession>A0AAV2KRA6</accession>
<feature type="region of interest" description="Disordered" evidence="1">
    <location>
        <begin position="1"/>
        <end position="70"/>
    </location>
</feature>
<keyword evidence="3" id="KW-1185">Reference proteome</keyword>
<feature type="compositionally biased region" description="Polar residues" evidence="1">
    <location>
        <begin position="19"/>
        <end position="31"/>
    </location>
</feature>
<proteinExistence type="predicted"/>
<sequence length="123" mass="13444">MQCRSSTGLFSSMEVACQPTGSEVSQVTQRASSRDLQVRSNRAESQQGQSHTASEPSGACPKSKDRRAQVPATVRTLEQFAREIRSQSCSQTQVRSALASRFPGARVHPRVSRTSQSNSQYPT</sequence>
<protein>
    <submittedName>
        <fullName evidence="2">Uncharacterized protein</fullName>
    </submittedName>
</protein>
<dbReference type="Proteomes" id="UP001497482">
    <property type="component" value="Chromosome 2"/>
</dbReference>